<comment type="caution">
    <text evidence="6">The sequence shown here is derived from an EMBL/GenBank/DDBJ whole genome shotgun (WGS) entry which is preliminary data.</text>
</comment>
<accession>A0A2A8R5Y4</accession>
<dbReference type="EMBL" id="NUYN01000039">
    <property type="protein sequence ID" value="PFN20310.1"/>
    <property type="molecule type" value="Genomic_DNA"/>
</dbReference>
<evidence type="ECO:0000256" key="3">
    <source>
        <dbReference type="ARBA" id="ARBA00022679"/>
    </source>
</evidence>
<dbReference type="InterPro" id="IPR001525">
    <property type="entry name" value="C5_MeTfrase"/>
</dbReference>
<name>A0A2A8R5Y4_BACCE</name>
<evidence type="ECO:0000313" key="7">
    <source>
        <dbReference type="Proteomes" id="UP000225182"/>
    </source>
</evidence>
<evidence type="ECO:0000256" key="4">
    <source>
        <dbReference type="ARBA" id="ARBA00022691"/>
    </source>
</evidence>
<reference evidence="6 7" key="1">
    <citation type="submission" date="2017-09" db="EMBL/GenBank/DDBJ databases">
        <title>Large-scale bioinformatics analysis of Bacillus genomes uncovers conserved roles of natural products in bacterial physiology.</title>
        <authorList>
            <consortium name="Agbiome Team Llc"/>
            <person name="Bleich R.M."/>
            <person name="Grubbs K.J."/>
            <person name="Santa Maria K.C."/>
            <person name="Allen S.E."/>
            <person name="Farag S."/>
            <person name="Shank E.A."/>
            <person name="Bowers A."/>
        </authorList>
    </citation>
    <scope>NUCLEOTIDE SEQUENCE [LARGE SCALE GENOMIC DNA]</scope>
    <source>
        <strain evidence="6 7">AFS076905</strain>
    </source>
</reference>
<dbReference type="EC" id="2.1.1.37" evidence="1"/>
<dbReference type="PANTHER" id="PTHR10629:SF52">
    <property type="entry name" value="DNA (CYTOSINE-5)-METHYLTRANSFERASE 1"/>
    <property type="match status" value="1"/>
</dbReference>
<dbReference type="SUPFAM" id="SSF53335">
    <property type="entry name" value="S-adenosyl-L-methionine-dependent methyltransferases"/>
    <property type="match status" value="1"/>
</dbReference>
<dbReference type="InterPro" id="IPR050390">
    <property type="entry name" value="C5-Methyltransferase"/>
</dbReference>
<keyword evidence="2 6" id="KW-0489">Methyltransferase</keyword>
<keyword evidence="3" id="KW-0808">Transferase</keyword>
<dbReference type="GO" id="GO:0032259">
    <property type="term" value="P:methylation"/>
    <property type="evidence" value="ECO:0007669"/>
    <property type="project" value="UniProtKB-KW"/>
</dbReference>
<dbReference type="Gene3D" id="3.90.120.10">
    <property type="entry name" value="DNA Methylase, subunit A, domain 2"/>
    <property type="match status" value="1"/>
</dbReference>
<evidence type="ECO:0000313" key="6">
    <source>
        <dbReference type="EMBL" id="PFN20310.1"/>
    </source>
</evidence>
<dbReference type="GO" id="GO:0003677">
    <property type="term" value="F:DNA binding"/>
    <property type="evidence" value="ECO:0007669"/>
    <property type="project" value="TreeGrafter"/>
</dbReference>
<dbReference type="PANTHER" id="PTHR10629">
    <property type="entry name" value="CYTOSINE-SPECIFIC METHYLTRANSFERASE"/>
    <property type="match status" value="1"/>
</dbReference>
<dbReference type="GO" id="GO:0009307">
    <property type="term" value="P:DNA restriction-modification system"/>
    <property type="evidence" value="ECO:0007669"/>
    <property type="project" value="UniProtKB-KW"/>
</dbReference>
<keyword evidence="5" id="KW-0680">Restriction system</keyword>
<sequence>MFIEGVVQFGLLTTLHHLNPNQFNGVRKLSWDQPSYNTITSHIAKDSREFIHSQENRRLTVRECLRLMSVPDTYVIPPHIPLSQQYTLVGNGVAFLVAKVLSQSILDCLEVDSVKGASNKHMTIFHFI</sequence>
<proteinExistence type="predicted"/>
<dbReference type="GO" id="GO:0044027">
    <property type="term" value="P:negative regulation of gene expression via chromosomal CpG island methylation"/>
    <property type="evidence" value="ECO:0007669"/>
    <property type="project" value="TreeGrafter"/>
</dbReference>
<dbReference type="AlphaFoldDB" id="A0A2A8R5Y4"/>
<protein>
    <recommendedName>
        <fullName evidence="1">DNA (cytosine-5-)-methyltransferase</fullName>
        <ecNumber evidence="1">2.1.1.37</ecNumber>
    </recommendedName>
</protein>
<evidence type="ECO:0000256" key="1">
    <source>
        <dbReference type="ARBA" id="ARBA00011975"/>
    </source>
</evidence>
<dbReference type="InterPro" id="IPR029063">
    <property type="entry name" value="SAM-dependent_MTases_sf"/>
</dbReference>
<dbReference type="Proteomes" id="UP000225182">
    <property type="component" value="Unassembled WGS sequence"/>
</dbReference>
<keyword evidence="4" id="KW-0949">S-adenosyl-L-methionine</keyword>
<dbReference type="GO" id="GO:0003886">
    <property type="term" value="F:DNA (cytosine-5-)-methyltransferase activity"/>
    <property type="evidence" value="ECO:0007669"/>
    <property type="project" value="UniProtKB-EC"/>
</dbReference>
<dbReference type="Pfam" id="PF00145">
    <property type="entry name" value="DNA_methylase"/>
    <property type="match status" value="1"/>
</dbReference>
<organism evidence="6 7">
    <name type="scientific">Bacillus cereus</name>
    <dbReference type="NCBI Taxonomy" id="1396"/>
    <lineage>
        <taxon>Bacteria</taxon>
        <taxon>Bacillati</taxon>
        <taxon>Bacillota</taxon>
        <taxon>Bacilli</taxon>
        <taxon>Bacillales</taxon>
        <taxon>Bacillaceae</taxon>
        <taxon>Bacillus</taxon>
        <taxon>Bacillus cereus group</taxon>
    </lineage>
</organism>
<gene>
    <name evidence="6" type="ORF">COJ50_21880</name>
</gene>
<evidence type="ECO:0000256" key="5">
    <source>
        <dbReference type="ARBA" id="ARBA00022747"/>
    </source>
</evidence>
<evidence type="ECO:0000256" key="2">
    <source>
        <dbReference type="ARBA" id="ARBA00022603"/>
    </source>
</evidence>